<dbReference type="Proteomes" id="UP001285521">
    <property type="component" value="Unassembled WGS sequence"/>
</dbReference>
<evidence type="ECO:0000256" key="1">
    <source>
        <dbReference type="ARBA" id="ARBA00022679"/>
    </source>
</evidence>
<feature type="domain" description="N-acetyltransferase" evidence="3">
    <location>
        <begin position="96"/>
        <end position="243"/>
    </location>
</feature>
<dbReference type="EC" id="2.3.1.-" evidence="4"/>
<evidence type="ECO:0000256" key="2">
    <source>
        <dbReference type="ARBA" id="ARBA00023315"/>
    </source>
</evidence>
<sequence length="243" mass="26548">MTLTDLLVHEMVVDWGPNRRVVASRKGETVFSCVVRPAQGLWYVTECLPQRDDPAVVEHLARALAYLKEQGIDDVVVVHPEFWDVGGTDCGRIVPMWLRLDGEMIASFERVLPIGYGFEPFGDDLPGEPHDLSVFEELQSGQYGPLVPEASLRIAADGTTRGAIAVTEDRGVPLIGHLVVDGAERGAGLGKALLVRSMLGLAEAGYADCRLNVMADNFTARRLYRSIGFVQDRATLKASRVTS</sequence>
<dbReference type="PANTHER" id="PTHR43420">
    <property type="entry name" value="ACETYLTRANSFERASE"/>
    <property type="match status" value="1"/>
</dbReference>
<evidence type="ECO:0000313" key="4">
    <source>
        <dbReference type="EMBL" id="MDX8030571.1"/>
    </source>
</evidence>
<dbReference type="Gene3D" id="3.40.630.30">
    <property type="match status" value="1"/>
</dbReference>
<evidence type="ECO:0000259" key="3">
    <source>
        <dbReference type="PROSITE" id="PS51186"/>
    </source>
</evidence>
<dbReference type="Pfam" id="PF13673">
    <property type="entry name" value="Acetyltransf_10"/>
    <property type="match status" value="1"/>
</dbReference>
<keyword evidence="5" id="KW-1185">Reference proteome</keyword>
<protein>
    <submittedName>
        <fullName evidence="4">GNAT family N-acetyltransferase</fullName>
        <ecNumber evidence="4">2.3.1.-</ecNumber>
    </submittedName>
</protein>
<dbReference type="InterPro" id="IPR050680">
    <property type="entry name" value="YpeA/RimI_acetyltransf"/>
</dbReference>
<dbReference type="RefSeq" id="WP_319965575.1">
    <property type="nucleotide sequence ID" value="NZ_JAXAVW010000006.1"/>
</dbReference>
<dbReference type="SUPFAM" id="SSF55729">
    <property type="entry name" value="Acyl-CoA N-acyltransferases (Nat)"/>
    <property type="match status" value="1"/>
</dbReference>
<dbReference type="PANTHER" id="PTHR43420:SF44">
    <property type="entry name" value="ACETYLTRANSFERASE YPEA"/>
    <property type="match status" value="1"/>
</dbReference>
<dbReference type="InterPro" id="IPR016181">
    <property type="entry name" value="Acyl_CoA_acyltransferase"/>
</dbReference>
<dbReference type="InterPro" id="IPR000182">
    <property type="entry name" value="GNAT_dom"/>
</dbReference>
<dbReference type="PROSITE" id="PS51186">
    <property type="entry name" value="GNAT"/>
    <property type="match status" value="1"/>
</dbReference>
<keyword evidence="2 4" id="KW-0012">Acyltransferase</keyword>
<dbReference type="GO" id="GO:0016746">
    <property type="term" value="F:acyltransferase activity"/>
    <property type="evidence" value="ECO:0007669"/>
    <property type="project" value="UniProtKB-KW"/>
</dbReference>
<reference evidence="4 5" key="1">
    <citation type="submission" date="2023-11" db="EMBL/GenBank/DDBJ databases">
        <title>Lentzea sokolovensis, sp. nov., Lentzea kristufkii, sp. nov., and Lentzea miocenensis, sp. nov., rare actinobacteria from Sokolov Coal Basin, Miocene lacustrine sediment, Czech Republic.</title>
        <authorList>
            <person name="Lara A."/>
            <person name="Kotroba L."/>
            <person name="Nouioui I."/>
            <person name="Neumann-Schaal M."/>
            <person name="Mast Y."/>
            <person name="Chronakova A."/>
        </authorList>
    </citation>
    <scope>NUCLEOTIDE SEQUENCE [LARGE SCALE GENOMIC DNA]</scope>
    <source>
        <strain evidence="4 5">BCCO 10_0856</strain>
    </source>
</reference>
<evidence type="ECO:0000313" key="5">
    <source>
        <dbReference type="Proteomes" id="UP001285521"/>
    </source>
</evidence>
<keyword evidence="1 4" id="KW-0808">Transferase</keyword>
<proteinExistence type="predicted"/>
<name>A0ABU4SXD6_9PSEU</name>
<accession>A0ABU4SXD6</accession>
<organism evidence="4 5">
    <name type="scientific">Lentzea miocenica</name>
    <dbReference type="NCBI Taxonomy" id="3095431"/>
    <lineage>
        <taxon>Bacteria</taxon>
        <taxon>Bacillati</taxon>
        <taxon>Actinomycetota</taxon>
        <taxon>Actinomycetes</taxon>
        <taxon>Pseudonocardiales</taxon>
        <taxon>Pseudonocardiaceae</taxon>
        <taxon>Lentzea</taxon>
    </lineage>
</organism>
<gene>
    <name evidence="4" type="ORF">SK803_10135</name>
</gene>
<comment type="caution">
    <text evidence="4">The sequence shown here is derived from an EMBL/GenBank/DDBJ whole genome shotgun (WGS) entry which is preliminary data.</text>
</comment>
<dbReference type="EMBL" id="JAXAVW010000006">
    <property type="protein sequence ID" value="MDX8030571.1"/>
    <property type="molecule type" value="Genomic_DNA"/>
</dbReference>
<reference evidence="4 5" key="2">
    <citation type="submission" date="2023-11" db="EMBL/GenBank/DDBJ databases">
        <authorList>
            <person name="Lara A.C."/>
            <person name="Chronakova A."/>
        </authorList>
    </citation>
    <scope>NUCLEOTIDE SEQUENCE [LARGE SCALE GENOMIC DNA]</scope>
    <source>
        <strain evidence="4 5">BCCO 10_0856</strain>
    </source>
</reference>